<dbReference type="OrthoDB" id="7366629at2"/>
<evidence type="ECO:0000256" key="1">
    <source>
        <dbReference type="SAM" id="MobiDB-lite"/>
    </source>
</evidence>
<feature type="transmembrane region" description="Helical" evidence="2">
    <location>
        <begin position="254"/>
        <end position="272"/>
    </location>
</feature>
<keyword evidence="2" id="KW-0812">Transmembrane</keyword>
<keyword evidence="2" id="KW-0472">Membrane</keyword>
<gene>
    <name evidence="3" type="ORF">TMES_07195</name>
</gene>
<feature type="transmembrane region" description="Helical" evidence="2">
    <location>
        <begin position="38"/>
        <end position="56"/>
    </location>
</feature>
<reference evidence="3 4" key="1">
    <citation type="submission" date="2014-03" db="EMBL/GenBank/DDBJ databases">
        <title>The draft genome sequence of Thalassospira mesophila JCM 18969.</title>
        <authorList>
            <person name="Lai Q."/>
            <person name="Shao Z."/>
        </authorList>
    </citation>
    <scope>NUCLEOTIDE SEQUENCE [LARGE SCALE GENOMIC DNA]</scope>
    <source>
        <strain evidence="3 4">JCM 18969</strain>
    </source>
</reference>
<dbReference type="AlphaFoldDB" id="A0A1Y2L3I6"/>
<feature type="transmembrane region" description="Helical" evidence="2">
    <location>
        <begin position="325"/>
        <end position="349"/>
    </location>
</feature>
<feature type="transmembrane region" description="Helical" evidence="2">
    <location>
        <begin position="6"/>
        <end position="26"/>
    </location>
</feature>
<keyword evidence="2" id="KW-1133">Transmembrane helix</keyword>
<dbReference type="RefSeq" id="WP_085580883.1">
    <property type="nucleotide sequence ID" value="NZ_JFKA01000002.1"/>
</dbReference>
<feature type="transmembrane region" description="Helical" evidence="2">
    <location>
        <begin position="278"/>
        <end position="297"/>
    </location>
</feature>
<organism evidence="3 4">
    <name type="scientific">Thalassospira mesophila</name>
    <dbReference type="NCBI Taxonomy" id="1293891"/>
    <lineage>
        <taxon>Bacteria</taxon>
        <taxon>Pseudomonadati</taxon>
        <taxon>Pseudomonadota</taxon>
        <taxon>Alphaproteobacteria</taxon>
        <taxon>Rhodospirillales</taxon>
        <taxon>Thalassospiraceae</taxon>
        <taxon>Thalassospira</taxon>
    </lineage>
</organism>
<name>A0A1Y2L3I6_9PROT</name>
<protein>
    <submittedName>
        <fullName evidence="3">Uncharacterized protein</fullName>
    </submittedName>
</protein>
<evidence type="ECO:0000256" key="2">
    <source>
        <dbReference type="SAM" id="Phobius"/>
    </source>
</evidence>
<comment type="caution">
    <text evidence="3">The sequence shown here is derived from an EMBL/GenBank/DDBJ whole genome shotgun (WGS) entry which is preliminary data.</text>
</comment>
<dbReference type="EMBL" id="JFKA01000002">
    <property type="protein sequence ID" value="OSQ39737.1"/>
    <property type="molecule type" value="Genomic_DNA"/>
</dbReference>
<feature type="transmembrane region" description="Helical" evidence="2">
    <location>
        <begin position="204"/>
        <end position="223"/>
    </location>
</feature>
<accession>A0A1Y2L3I6</accession>
<keyword evidence="4" id="KW-1185">Reference proteome</keyword>
<feature type="compositionally biased region" description="Basic residues" evidence="1">
    <location>
        <begin position="173"/>
        <end position="189"/>
    </location>
</feature>
<feature type="transmembrane region" description="Helical" evidence="2">
    <location>
        <begin position="62"/>
        <end position="81"/>
    </location>
</feature>
<evidence type="ECO:0000313" key="3">
    <source>
        <dbReference type="EMBL" id="OSQ39737.1"/>
    </source>
</evidence>
<sequence length="352" mass="35589">MFVDSPFWFAILVSGVIAAVLMLALWLGLDRAVARRMVLSAIIPAVLVAVPAALGLPEGMRGGAGAVLAVILIGGLAGMMIDVARFSARIASVLGCVVIVGGGWLVLGDDATGTAALLGQVTLPGTAHAVSVLAWAGYLAVALVLAYVTLPDFTDAGEDNSTPGAKNGAKTGTKTRAKTTKVSATRKNKSVSTDLDGGDRGPGALSVFLALVLGMGIIAVQFGLRDLKILHGAMAIALLIALISEKAAPQYRAAVWLSMVAAIMVAGATAILRAPASLVAHAVLVLVMFSGTGTVLLQKALRLDRVATDGAKGSRDAGTIWAGNAIVRVLVLALPVGMATLVAFIGAAMSAP</sequence>
<feature type="transmembrane region" description="Helical" evidence="2">
    <location>
        <begin position="88"/>
        <end position="107"/>
    </location>
</feature>
<proteinExistence type="predicted"/>
<evidence type="ECO:0000313" key="4">
    <source>
        <dbReference type="Proteomes" id="UP000193391"/>
    </source>
</evidence>
<feature type="transmembrane region" description="Helical" evidence="2">
    <location>
        <begin position="127"/>
        <end position="150"/>
    </location>
</feature>
<dbReference type="Proteomes" id="UP000193391">
    <property type="component" value="Unassembled WGS sequence"/>
</dbReference>
<feature type="region of interest" description="Disordered" evidence="1">
    <location>
        <begin position="159"/>
        <end position="196"/>
    </location>
</feature>